<organism evidence="1 2">
    <name type="scientific">Holothuria leucospilota</name>
    <name type="common">Black long sea cucumber</name>
    <name type="synonym">Mertensiothuria leucospilota</name>
    <dbReference type="NCBI Taxonomy" id="206669"/>
    <lineage>
        <taxon>Eukaryota</taxon>
        <taxon>Metazoa</taxon>
        <taxon>Echinodermata</taxon>
        <taxon>Eleutherozoa</taxon>
        <taxon>Echinozoa</taxon>
        <taxon>Holothuroidea</taxon>
        <taxon>Aspidochirotacea</taxon>
        <taxon>Aspidochirotida</taxon>
        <taxon>Holothuriidae</taxon>
        <taxon>Holothuria</taxon>
    </lineage>
</organism>
<name>A0A9Q0YBJ7_HOLLE</name>
<evidence type="ECO:0000313" key="2">
    <source>
        <dbReference type="Proteomes" id="UP001152320"/>
    </source>
</evidence>
<dbReference type="AlphaFoldDB" id="A0A9Q0YBJ7"/>
<comment type="caution">
    <text evidence="1">The sequence shown here is derived from an EMBL/GenBank/DDBJ whole genome shotgun (WGS) entry which is preliminary data.</text>
</comment>
<keyword evidence="2" id="KW-1185">Reference proteome</keyword>
<gene>
    <name evidence="1" type="ORF">HOLleu_43477</name>
</gene>
<proteinExistence type="predicted"/>
<sequence length="57" mass="6513">MKKCGENLYKWPGADDISWEARENLVCKPDFPEPANKRGQFKFSNLSFTNVADNMAC</sequence>
<dbReference type="Proteomes" id="UP001152320">
    <property type="component" value="Unassembled WGS sequence"/>
</dbReference>
<accession>A0A9Q0YBJ7</accession>
<evidence type="ECO:0000313" key="1">
    <source>
        <dbReference type="EMBL" id="KAJ8018504.1"/>
    </source>
</evidence>
<reference evidence="1" key="1">
    <citation type="submission" date="2021-10" db="EMBL/GenBank/DDBJ databases">
        <title>Tropical sea cucumber genome reveals ecological adaptation and Cuvierian tubules defense mechanism.</title>
        <authorList>
            <person name="Chen T."/>
        </authorList>
    </citation>
    <scope>NUCLEOTIDE SEQUENCE</scope>
    <source>
        <strain evidence="1">Nanhai2018</strain>
        <tissue evidence="1">Muscle</tissue>
    </source>
</reference>
<dbReference type="EMBL" id="JAIZAY010000322">
    <property type="protein sequence ID" value="KAJ8018504.1"/>
    <property type="molecule type" value="Genomic_DNA"/>
</dbReference>
<protein>
    <submittedName>
        <fullName evidence="1">Uncharacterized protein</fullName>
    </submittedName>
</protein>